<dbReference type="GO" id="GO:0044550">
    <property type="term" value="P:secondary metabolite biosynthetic process"/>
    <property type="evidence" value="ECO:0007669"/>
    <property type="project" value="UniProtKB-ARBA"/>
</dbReference>
<gene>
    <name evidence="11" type="ORF">Aud_003845</name>
</gene>
<dbReference type="GO" id="GO:0004497">
    <property type="term" value="F:monooxygenase activity"/>
    <property type="evidence" value="ECO:0007669"/>
    <property type="project" value="UniProtKB-KW"/>
</dbReference>
<evidence type="ECO:0000256" key="5">
    <source>
        <dbReference type="ARBA" id="ARBA00023002"/>
    </source>
</evidence>
<dbReference type="GO" id="GO:0005506">
    <property type="term" value="F:iron ion binding"/>
    <property type="evidence" value="ECO:0007669"/>
    <property type="project" value="InterPro"/>
</dbReference>
<comment type="similarity">
    <text evidence="2 9">Belongs to the cytochrome P450 family.</text>
</comment>
<proteinExistence type="inferred from homology"/>
<dbReference type="InterPro" id="IPR002401">
    <property type="entry name" value="Cyt_P450_E_grp-I"/>
</dbReference>
<evidence type="ECO:0000256" key="1">
    <source>
        <dbReference type="ARBA" id="ARBA00001971"/>
    </source>
</evidence>
<dbReference type="GO" id="GO:0016705">
    <property type="term" value="F:oxidoreductase activity, acting on paired donors, with incorporation or reduction of molecular oxygen"/>
    <property type="evidence" value="ECO:0007669"/>
    <property type="project" value="InterPro"/>
</dbReference>
<protein>
    <recommendedName>
        <fullName evidence="13">Pisatin demethylase</fullName>
    </recommendedName>
</protein>
<evidence type="ECO:0000256" key="10">
    <source>
        <dbReference type="SAM" id="Phobius"/>
    </source>
</evidence>
<dbReference type="CDD" id="cd11060">
    <property type="entry name" value="CYP57A1-like"/>
    <property type="match status" value="1"/>
</dbReference>
<dbReference type="GO" id="GO:0044283">
    <property type="term" value="P:small molecule biosynthetic process"/>
    <property type="evidence" value="ECO:0007669"/>
    <property type="project" value="UniProtKB-ARBA"/>
</dbReference>
<dbReference type="PANTHER" id="PTHR24305:SF235">
    <property type="entry name" value="CYTOCHROME P450 MONOOXYGENASE APDB-RELATED"/>
    <property type="match status" value="1"/>
</dbReference>
<dbReference type="InterPro" id="IPR036396">
    <property type="entry name" value="Cyt_P450_sf"/>
</dbReference>
<keyword evidence="10" id="KW-1133">Transmembrane helix</keyword>
<dbReference type="PANTHER" id="PTHR24305">
    <property type="entry name" value="CYTOCHROME P450"/>
    <property type="match status" value="1"/>
</dbReference>
<evidence type="ECO:0000313" key="11">
    <source>
        <dbReference type="EMBL" id="GIC87461.1"/>
    </source>
</evidence>
<dbReference type="Proteomes" id="UP000036893">
    <property type="component" value="Unassembled WGS sequence"/>
</dbReference>
<evidence type="ECO:0000256" key="3">
    <source>
        <dbReference type="ARBA" id="ARBA00022617"/>
    </source>
</evidence>
<comment type="caution">
    <text evidence="11">The sequence shown here is derived from an EMBL/GenBank/DDBJ whole genome shotgun (WGS) entry which is preliminary data.</text>
</comment>
<organism evidence="11 12">
    <name type="scientific">Aspergillus udagawae</name>
    <dbReference type="NCBI Taxonomy" id="91492"/>
    <lineage>
        <taxon>Eukaryota</taxon>
        <taxon>Fungi</taxon>
        <taxon>Dikarya</taxon>
        <taxon>Ascomycota</taxon>
        <taxon>Pezizomycotina</taxon>
        <taxon>Eurotiomycetes</taxon>
        <taxon>Eurotiomycetidae</taxon>
        <taxon>Eurotiales</taxon>
        <taxon>Aspergillaceae</taxon>
        <taxon>Aspergillus</taxon>
        <taxon>Aspergillus subgen. Fumigati</taxon>
    </lineage>
</organism>
<dbReference type="PROSITE" id="PS00086">
    <property type="entry name" value="CYTOCHROME_P450"/>
    <property type="match status" value="1"/>
</dbReference>
<sequence>MLDSASFEIFNALTEYLPWIVAGGLILYLVSTYTRLRRIPGPFFASISNIPRFYWVWSRRAHDIHIELHRKYGKLVRFGPNMVSVGDPKEVPAIYGFSGKYKKVLSKYNFVNPNEGADQEQSKFYQVILPMSKGKILPGLFATQDEDIHRMLKKPIASIYSMSNLVSFEPFVDQTIHCFFDQLDTRFANHGRPLDFGIWLQMFAFDVIGEITFSQRLGFLEKGEDIDNIMGDIWKYFQYVAPVGQMPWIDELWVKNPWISRLRKASWSAMGDFAVTRQNERMKLMNNPSEEAKNLNDRDFLSRFIEAMAKDKSVPQWALLAWTQSNITAGSDTTAIMLRTIFYNLLQHPETMAKLMDELRTAAKVGSISAIVTWKQSRQLAYLDACIKEAGRIHPPFGLPLERVVPEGGVEVCGEFLPEGTIVGMNAWVVHRDEETFGPDADSWQPERWLGKDEAAVKKMENSLLTFGHGHRSCIGKNISHLEVYKLVPTLLQAYEIGLENPGSQWRVENRWFVPQFDFHVVMKRRSQWP</sequence>
<evidence type="ECO:0000256" key="6">
    <source>
        <dbReference type="ARBA" id="ARBA00023004"/>
    </source>
</evidence>
<keyword evidence="10" id="KW-0472">Membrane</keyword>
<reference evidence="11" key="1">
    <citation type="journal article" date="2015" name="Genome Announc.">
        <title>Draft Genome Sequence of the Pathogenic Filamentous Fungus Aspergillus udagawae Strain IFM 46973T.</title>
        <authorList>
            <person name="Kusuya Y."/>
            <person name="Takahashi-Nakaguchi A."/>
            <person name="Takahashi H."/>
            <person name="Yaguchi T."/>
        </authorList>
    </citation>
    <scope>NUCLEOTIDE SEQUENCE</scope>
    <source>
        <strain evidence="11">IFM 46973</strain>
    </source>
</reference>
<comment type="cofactor">
    <cofactor evidence="1 8">
        <name>heme</name>
        <dbReference type="ChEBI" id="CHEBI:30413"/>
    </cofactor>
</comment>
<reference evidence="11" key="2">
    <citation type="submission" date="2021-01" db="EMBL/GenBank/DDBJ databases">
        <title>Pan-genome distribution and transcriptional activeness of fungal secondary metabolism genes in Aspergillus section Fumigati.</title>
        <authorList>
            <person name="Takahashi H."/>
            <person name="Umemura M."/>
            <person name="Ninomiya A."/>
            <person name="Kusuya Y."/>
            <person name="Urayama S."/>
            <person name="Shimizu M."/>
            <person name="Watanabe A."/>
            <person name="Kamei K."/>
            <person name="Yaguchi T."/>
            <person name="Hagiwara D."/>
        </authorList>
    </citation>
    <scope>NUCLEOTIDE SEQUENCE</scope>
    <source>
        <strain evidence="11">IFM 46973</strain>
    </source>
</reference>
<keyword evidence="6 8" id="KW-0408">Iron</keyword>
<name>A0A8E0UYK4_9EURO</name>
<dbReference type="Pfam" id="PF00067">
    <property type="entry name" value="p450"/>
    <property type="match status" value="1"/>
</dbReference>
<dbReference type="PRINTS" id="PR00463">
    <property type="entry name" value="EP450I"/>
</dbReference>
<feature type="binding site" description="axial binding residue" evidence="8">
    <location>
        <position position="474"/>
    </location>
    <ligand>
        <name>heme</name>
        <dbReference type="ChEBI" id="CHEBI:30413"/>
    </ligand>
    <ligandPart>
        <name>Fe</name>
        <dbReference type="ChEBI" id="CHEBI:18248"/>
    </ligandPart>
</feature>
<evidence type="ECO:0000256" key="4">
    <source>
        <dbReference type="ARBA" id="ARBA00022723"/>
    </source>
</evidence>
<dbReference type="GO" id="GO:0020037">
    <property type="term" value="F:heme binding"/>
    <property type="evidence" value="ECO:0007669"/>
    <property type="project" value="InterPro"/>
</dbReference>
<accession>A0A8E0UYK4</accession>
<dbReference type="EMBL" id="BBXM02000002">
    <property type="protein sequence ID" value="GIC87461.1"/>
    <property type="molecule type" value="Genomic_DNA"/>
</dbReference>
<dbReference type="InterPro" id="IPR001128">
    <property type="entry name" value="Cyt_P450"/>
</dbReference>
<evidence type="ECO:0000256" key="8">
    <source>
        <dbReference type="PIRSR" id="PIRSR602401-1"/>
    </source>
</evidence>
<dbReference type="GeneID" id="66991321"/>
<dbReference type="AlphaFoldDB" id="A0A8E0UYK4"/>
<keyword evidence="7 9" id="KW-0503">Monooxygenase</keyword>
<evidence type="ECO:0008006" key="13">
    <source>
        <dbReference type="Google" id="ProtNLM"/>
    </source>
</evidence>
<dbReference type="InterPro" id="IPR017972">
    <property type="entry name" value="Cyt_P450_CS"/>
</dbReference>
<feature type="transmembrane region" description="Helical" evidence="10">
    <location>
        <begin position="16"/>
        <end position="36"/>
    </location>
</feature>
<dbReference type="FunFam" id="1.10.630.10:FF:000050">
    <property type="entry name" value="Cytochrome P450 monooxygenase"/>
    <property type="match status" value="1"/>
</dbReference>
<dbReference type="SUPFAM" id="SSF48264">
    <property type="entry name" value="Cytochrome P450"/>
    <property type="match status" value="1"/>
</dbReference>
<dbReference type="RefSeq" id="XP_043144727.1">
    <property type="nucleotide sequence ID" value="XM_043288792.1"/>
</dbReference>
<keyword evidence="3 8" id="KW-0349">Heme</keyword>
<keyword evidence="4 8" id="KW-0479">Metal-binding</keyword>
<dbReference type="PRINTS" id="PR00385">
    <property type="entry name" value="P450"/>
</dbReference>
<keyword evidence="10" id="KW-0812">Transmembrane</keyword>
<evidence type="ECO:0000256" key="2">
    <source>
        <dbReference type="ARBA" id="ARBA00010617"/>
    </source>
</evidence>
<dbReference type="InterPro" id="IPR050121">
    <property type="entry name" value="Cytochrome_P450_monoxygenase"/>
</dbReference>
<evidence type="ECO:0000313" key="12">
    <source>
        <dbReference type="Proteomes" id="UP000036893"/>
    </source>
</evidence>
<evidence type="ECO:0000256" key="7">
    <source>
        <dbReference type="ARBA" id="ARBA00023033"/>
    </source>
</evidence>
<dbReference type="Gene3D" id="1.10.630.10">
    <property type="entry name" value="Cytochrome P450"/>
    <property type="match status" value="1"/>
</dbReference>
<keyword evidence="5 9" id="KW-0560">Oxidoreductase</keyword>
<evidence type="ECO:0000256" key="9">
    <source>
        <dbReference type="RuleBase" id="RU000461"/>
    </source>
</evidence>